<evidence type="ECO:0000256" key="2">
    <source>
        <dbReference type="ARBA" id="ARBA00008072"/>
    </source>
</evidence>
<evidence type="ECO:0000256" key="3">
    <source>
        <dbReference type="ARBA" id="ARBA00022723"/>
    </source>
</evidence>
<keyword evidence="5" id="KW-0560">Oxidoreductase</keyword>
<evidence type="ECO:0000313" key="8">
    <source>
        <dbReference type="Proteomes" id="UP000307943"/>
    </source>
</evidence>
<dbReference type="Gene3D" id="3.90.180.10">
    <property type="entry name" value="Medium-chain alcohol dehydrogenases, catalytic domain"/>
    <property type="match status" value="2"/>
</dbReference>
<comment type="cofactor">
    <cofactor evidence="1">
        <name>Zn(2+)</name>
        <dbReference type="ChEBI" id="CHEBI:29105"/>
    </cofactor>
</comment>
<dbReference type="SMART" id="SM00829">
    <property type="entry name" value="PKS_ER"/>
    <property type="match status" value="1"/>
</dbReference>
<dbReference type="CDD" id="cd08255">
    <property type="entry name" value="2-desacetyl-2-hydroxyethyl_bacteriochlorophyllide_like"/>
    <property type="match status" value="1"/>
</dbReference>
<reference evidence="7 8" key="1">
    <citation type="submission" date="2019-05" db="EMBL/GenBank/DDBJ databases">
        <title>We sequenced the genome of Paenibacillus hemerocallicola KCTC 33185 for further insight into its adaptation and study the phylogeny of Paenibacillus.</title>
        <authorList>
            <person name="Narsing Rao M.P."/>
        </authorList>
    </citation>
    <scope>NUCLEOTIDE SEQUENCE [LARGE SCALE GENOMIC DNA]</scope>
    <source>
        <strain evidence="7 8">KCTC 33185</strain>
    </source>
</reference>
<dbReference type="InterPro" id="IPR036291">
    <property type="entry name" value="NAD(P)-bd_dom_sf"/>
</dbReference>
<organism evidence="7 8">
    <name type="scientific">Paenibacillus hemerocallicola</name>
    <dbReference type="NCBI Taxonomy" id="1172614"/>
    <lineage>
        <taxon>Bacteria</taxon>
        <taxon>Bacillati</taxon>
        <taxon>Bacillota</taxon>
        <taxon>Bacilli</taxon>
        <taxon>Bacillales</taxon>
        <taxon>Paenibacillaceae</taxon>
        <taxon>Paenibacillus</taxon>
    </lineage>
</organism>
<gene>
    <name evidence="7" type="ORF">FE784_12390</name>
</gene>
<keyword evidence="8" id="KW-1185">Reference proteome</keyword>
<sequence>MKGCRIIWPAPRQIELEYYTVRPLKSGEALIETEFSAISAGTEKAWLTAMPNTSDRFPQRPGYSSVGRIVEVGEDVKHLRTGDRVIGYFTGHASLAIKSAEALVKIDDESISSTEAAFAVIAGISLQGVRKARLELGESVMVMGQGILGLFATQLARLSGGLPVIAADLSENRRKLALEFGADHAFCPTDKGFADEVREATKGKNVNAVIEVSGAAKALNQSLASTARQGRIVLLGCTRVSDTSIDFYKDVHRTGISIIGAHTFVRPDRDSYPGYWTHQDDSRTVLGLLSAGRLNVSPMISEVVSPEQASRVYTRLMEQEHAPLGIVFDWTKINRGN</sequence>
<dbReference type="SUPFAM" id="SSF50129">
    <property type="entry name" value="GroES-like"/>
    <property type="match status" value="1"/>
</dbReference>
<dbReference type="Proteomes" id="UP000307943">
    <property type="component" value="Unassembled WGS sequence"/>
</dbReference>
<dbReference type="GO" id="GO:0046872">
    <property type="term" value="F:metal ion binding"/>
    <property type="evidence" value="ECO:0007669"/>
    <property type="project" value="UniProtKB-KW"/>
</dbReference>
<dbReference type="InterPro" id="IPR013149">
    <property type="entry name" value="ADH-like_C"/>
</dbReference>
<feature type="domain" description="Enoyl reductase (ER)" evidence="6">
    <location>
        <begin position="9"/>
        <end position="321"/>
    </location>
</feature>
<dbReference type="PANTHER" id="PTHR43350">
    <property type="entry name" value="NAD-DEPENDENT ALCOHOL DEHYDROGENASE"/>
    <property type="match status" value="1"/>
</dbReference>
<dbReference type="Gene3D" id="3.40.50.720">
    <property type="entry name" value="NAD(P)-binding Rossmann-like Domain"/>
    <property type="match status" value="1"/>
</dbReference>
<evidence type="ECO:0000256" key="4">
    <source>
        <dbReference type="ARBA" id="ARBA00022833"/>
    </source>
</evidence>
<dbReference type="OrthoDB" id="9781031at2"/>
<keyword evidence="4" id="KW-0862">Zinc</keyword>
<dbReference type="EMBL" id="VDCQ01000014">
    <property type="protein sequence ID" value="TNJ65970.1"/>
    <property type="molecule type" value="Genomic_DNA"/>
</dbReference>
<dbReference type="RefSeq" id="WP_139602511.1">
    <property type="nucleotide sequence ID" value="NZ_VDCQ01000014.1"/>
</dbReference>
<name>A0A5C4TBJ7_9BACL</name>
<evidence type="ECO:0000256" key="1">
    <source>
        <dbReference type="ARBA" id="ARBA00001947"/>
    </source>
</evidence>
<dbReference type="Pfam" id="PF00107">
    <property type="entry name" value="ADH_zinc_N"/>
    <property type="match status" value="1"/>
</dbReference>
<evidence type="ECO:0000259" key="6">
    <source>
        <dbReference type="SMART" id="SM00829"/>
    </source>
</evidence>
<dbReference type="InterPro" id="IPR020843">
    <property type="entry name" value="ER"/>
</dbReference>
<dbReference type="GO" id="GO:0016491">
    <property type="term" value="F:oxidoreductase activity"/>
    <property type="evidence" value="ECO:0007669"/>
    <property type="project" value="UniProtKB-KW"/>
</dbReference>
<dbReference type="SUPFAM" id="SSF51735">
    <property type="entry name" value="NAD(P)-binding Rossmann-fold domains"/>
    <property type="match status" value="1"/>
</dbReference>
<comment type="similarity">
    <text evidence="2">Belongs to the zinc-containing alcohol dehydrogenase family.</text>
</comment>
<evidence type="ECO:0000313" key="7">
    <source>
        <dbReference type="EMBL" id="TNJ65970.1"/>
    </source>
</evidence>
<dbReference type="AlphaFoldDB" id="A0A5C4TBJ7"/>
<comment type="caution">
    <text evidence="7">The sequence shown here is derived from an EMBL/GenBank/DDBJ whole genome shotgun (WGS) entry which is preliminary data.</text>
</comment>
<protein>
    <submittedName>
        <fullName evidence="7">Zinc-binding alcohol dehydrogenase</fullName>
    </submittedName>
</protein>
<dbReference type="InterPro" id="IPR011032">
    <property type="entry name" value="GroES-like_sf"/>
</dbReference>
<dbReference type="InterPro" id="IPR013154">
    <property type="entry name" value="ADH-like_N"/>
</dbReference>
<dbReference type="Pfam" id="PF08240">
    <property type="entry name" value="ADH_N"/>
    <property type="match status" value="1"/>
</dbReference>
<accession>A0A5C4TBJ7</accession>
<dbReference type="PANTHER" id="PTHR43350:SF19">
    <property type="entry name" value="D-GULOSIDE 3-DEHYDROGENASE"/>
    <property type="match status" value="1"/>
</dbReference>
<keyword evidence="3" id="KW-0479">Metal-binding</keyword>
<evidence type="ECO:0000256" key="5">
    <source>
        <dbReference type="ARBA" id="ARBA00023002"/>
    </source>
</evidence>
<proteinExistence type="inferred from homology"/>